<dbReference type="Pfam" id="PF02518">
    <property type="entry name" value="HATPase_c"/>
    <property type="match status" value="1"/>
</dbReference>
<dbReference type="SUPFAM" id="SSF47384">
    <property type="entry name" value="Homodimeric domain of signal transducing histidine kinase"/>
    <property type="match status" value="1"/>
</dbReference>
<proteinExistence type="predicted"/>
<dbReference type="SUPFAM" id="SSF55874">
    <property type="entry name" value="ATPase domain of HSP90 chaperone/DNA topoisomerase II/histidine kinase"/>
    <property type="match status" value="1"/>
</dbReference>
<evidence type="ECO:0000256" key="3">
    <source>
        <dbReference type="ARBA" id="ARBA00012438"/>
    </source>
</evidence>
<comment type="catalytic activity">
    <reaction evidence="1">
        <text>ATP + protein L-histidine = ADP + protein N-phospho-L-histidine.</text>
        <dbReference type="EC" id="2.7.13.3"/>
    </reaction>
</comment>
<evidence type="ECO:0000256" key="5">
    <source>
        <dbReference type="ARBA" id="ARBA00022553"/>
    </source>
</evidence>
<dbReference type="Gene3D" id="3.30.565.10">
    <property type="entry name" value="Histidine kinase-like ATPase, C-terminal domain"/>
    <property type="match status" value="1"/>
</dbReference>
<evidence type="ECO:0000256" key="10">
    <source>
        <dbReference type="ARBA" id="ARBA00022840"/>
    </source>
</evidence>
<evidence type="ECO:0000256" key="1">
    <source>
        <dbReference type="ARBA" id="ARBA00000085"/>
    </source>
</evidence>
<evidence type="ECO:0000256" key="12">
    <source>
        <dbReference type="ARBA" id="ARBA00023012"/>
    </source>
</evidence>
<dbReference type="SMART" id="SM00387">
    <property type="entry name" value="HATPase_c"/>
    <property type="match status" value="1"/>
</dbReference>
<dbReference type="InterPro" id="IPR036890">
    <property type="entry name" value="HATPase_C_sf"/>
</dbReference>
<evidence type="ECO:0000256" key="7">
    <source>
        <dbReference type="ARBA" id="ARBA00022692"/>
    </source>
</evidence>
<dbReference type="EMBL" id="LTAO01000023">
    <property type="protein sequence ID" value="KYG29361.1"/>
    <property type="molecule type" value="Genomic_DNA"/>
</dbReference>
<evidence type="ECO:0000256" key="4">
    <source>
        <dbReference type="ARBA" id="ARBA00022475"/>
    </source>
</evidence>
<dbReference type="InterPro" id="IPR004358">
    <property type="entry name" value="Sig_transdc_His_kin-like_C"/>
</dbReference>
<keyword evidence="13 14" id="KW-0472">Membrane</keyword>
<evidence type="ECO:0000256" key="14">
    <source>
        <dbReference type="SAM" id="Phobius"/>
    </source>
</evidence>
<dbReference type="InterPro" id="IPR036097">
    <property type="entry name" value="HisK_dim/P_sf"/>
</dbReference>
<feature type="transmembrane region" description="Helical" evidence="14">
    <location>
        <begin position="7"/>
        <end position="28"/>
    </location>
</feature>
<accession>A0A161PJA3</accession>
<gene>
    <name evidence="16" type="ORF">AZF04_07500</name>
</gene>
<dbReference type="PROSITE" id="PS50109">
    <property type="entry name" value="HIS_KIN"/>
    <property type="match status" value="1"/>
</dbReference>
<keyword evidence="7 14" id="KW-0812">Transmembrane</keyword>
<evidence type="ECO:0000256" key="9">
    <source>
        <dbReference type="ARBA" id="ARBA00022777"/>
    </source>
</evidence>
<dbReference type="SMART" id="SM00388">
    <property type="entry name" value="HisKA"/>
    <property type="match status" value="1"/>
</dbReference>
<keyword evidence="12" id="KW-0902">Two-component regulatory system</keyword>
<keyword evidence="4" id="KW-1003">Cell membrane</keyword>
<dbReference type="Pfam" id="PF00512">
    <property type="entry name" value="HisKA"/>
    <property type="match status" value="1"/>
</dbReference>
<evidence type="ECO:0000256" key="11">
    <source>
        <dbReference type="ARBA" id="ARBA00022989"/>
    </source>
</evidence>
<keyword evidence="5" id="KW-0597">Phosphoprotein</keyword>
<dbReference type="Proteomes" id="UP000075806">
    <property type="component" value="Unassembled WGS sequence"/>
</dbReference>
<dbReference type="PANTHER" id="PTHR45528:SF1">
    <property type="entry name" value="SENSOR HISTIDINE KINASE CPXA"/>
    <property type="match status" value="1"/>
</dbReference>
<comment type="caution">
    <text evidence="16">The sequence shown here is derived from an EMBL/GenBank/DDBJ whole genome shotgun (WGS) entry which is preliminary data.</text>
</comment>
<keyword evidence="11 14" id="KW-1133">Transmembrane helix</keyword>
<evidence type="ECO:0000256" key="13">
    <source>
        <dbReference type="ARBA" id="ARBA00023136"/>
    </source>
</evidence>
<evidence type="ECO:0000256" key="8">
    <source>
        <dbReference type="ARBA" id="ARBA00022741"/>
    </source>
</evidence>
<feature type="transmembrane region" description="Helical" evidence="14">
    <location>
        <begin position="34"/>
        <end position="53"/>
    </location>
</feature>
<name>A0A161PJA3_9BACI</name>
<dbReference type="AlphaFoldDB" id="A0A161PJA3"/>
<keyword evidence="10" id="KW-0067">ATP-binding</keyword>
<dbReference type="CDD" id="cd00082">
    <property type="entry name" value="HisKA"/>
    <property type="match status" value="1"/>
</dbReference>
<dbReference type="InterPro" id="IPR005467">
    <property type="entry name" value="His_kinase_dom"/>
</dbReference>
<dbReference type="Gene3D" id="1.10.287.130">
    <property type="match status" value="1"/>
</dbReference>
<dbReference type="GO" id="GO:0005886">
    <property type="term" value="C:plasma membrane"/>
    <property type="evidence" value="ECO:0007669"/>
    <property type="project" value="UniProtKB-SubCell"/>
</dbReference>
<dbReference type="GO" id="GO:0000155">
    <property type="term" value="F:phosphorelay sensor kinase activity"/>
    <property type="evidence" value="ECO:0007669"/>
    <property type="project" value="InterPro"/>
</dbReference>
<evidence type="ECO:0000256" key="6">
    <source>
        <dbReference type="ARBA" id="ARBA00022679"/>
    </source>
</evidence>
<dbReference type="GO" id="GO:0005524">
    <property type="term" value="F:ATP binding"/>
    <property type="evidence" value="ECO:0007669"/>
    <property type="project" value="UniProtKB-KW"/>
</dbReference>
<reference evidence="16" key="1">
    <citation type="submission" date="2016-02" db="EMBL/GenBank/DDBJ databases">
        <title>Genome sequence of Bacillus trypoxylicola KCTC 13244(T).</title>
        <authorList>
            <person name="Jeong H."/>
            <person name="Park S.-H."/>
            <person name="Choi S.-K."/>
        </authorList>
    </citation>
    <scope>NUCLEOTIDE SEQUENCE [LARGE SCALE GENOMIC DNA]</scope>
    <source>
        <strain evidence="16">KCTC 13244</strain>
    </source>
</reference>
<organism evidence="16 17">
    <name type="scientific">Alkalihalobacillus trypoxylicola</name>
    <dbReference type="NCBI Taxonomy" id="519424"/>
    <lineage>
        <taxon>Bacteria</taxon>
        <taxon>Bacillati</taxon>
        <taxon>Bacillota</taxon>
        <taxon>Bacilli</taxon>
        <taxon>Bacillales</taxon>
        <taxon>Bacillaceae</taxon>
        <taxon>Alkalihalobacillus</taxon>
    </lineage>
</organism>
<sequence length="334" mass="37917">MLRNKEIRIILLLYPFLLLVATGGALLISSLAAIYVLVCGVVFASVHFLFITWRYKEMAKLSSYLREIIAGDYSLDIRDNQEGELSLLKNEIYKVTMKLSNYSNSLENDKSKLTDAISDISHQLKTPLTSMTVMADLLSNSTINAEKRKEFVRNIQFQLERMDWLVSSLLKLSKIDAGTIIFKKEKMNMKQLVEDALIPILIPIELKELSIEMNGIETTSFIGDKNWTKEAFINLLKNAVEHTNAKGTITIDYKENALYTELKIKDSGSGIEKKDVPYIFKRFYRGSNASESSVGIGLAMAHTIITSQRGDIEVESEYGLGTTFYIKFYKEIRN</sequence>
<dbReference type="InterPro" id="IPR003661">
    <property type="entry name" value="HisK_dim/P_dom"/>
</dbReference>
<dbReference type="EC" id="2.7.13.3" evidence="3"/>
<comment type="subcellular location">
    <subcellularLocation>
        <location evidence="2">Cell membrane</location>
        <topology evidence="2">Multi-pass membrane protein</topology>
    </subcellularLocation>
</comment>
<evidence type="ECO:0000259" key="15">
    <source>
        <dbReference type="PROSITE" id="PS50109"/>
    </source>
</evidence>
<dbReference type="PRINTS" id="PR00344">
    <property type="entry name" value="BCTRLSENSOR"/>
</dbReference>
<keyword evidence="9 16" id="KW-0418">Kinase</keyword>
<dbReference type="PANTHER" id="PTHR45528">
    <property type="entry name" value="SENSOR HISTIDINE KINASE CPXA"/>
    <property type="match status" value="1"/>
</dbReference>
<dbReference type="RefSeq" id="WP_061949167.1">
    <property type="nucleotide sequence ID" value="NZ_LTAO01000023.1"/>
</dbReference>
<dbReference type="STRING" id="519424.AZF04_07500"/>
<evidence type="ECO:0000313" key="17">
    <source>
        <dbReference type="Proteomes" id="UP000075806"/>
    </source>
</evidence>
<evidence type="ECO:0000313" key="16">
    <source>
        <dbReference type="EMBL" id="KYG29361.1"/>
    </source>
</evidence>
<keyword evidence="8" id="KW-0547">Nucleotide-binding</keyword>
<dbReference type="InterPro" id="IPR003594">
    <property type="entry name" value="HATPase_dom"/>
</dbReference>
<evidence type="ECO:0000256" key="2">
    <source>
        <dbReference type="ARBA" id="ARBA00004651"/>
    </source>
</evidence>
<feature type="domain" description="Histidine kinase" evidence="15">
    <location>
        <begin position="119"/>
        <end position="332"/>
    </location>
</feature>
<dbReference type="InterPro" id="IPR050398">
    <property type="entry name" value="HssS/ArlS-like"/>
</dbReference>
<protein>
    <recommendedName>
        <fullName evidence="3">histidine kinase</fullName>
        <ecNumber evidence="3">2.7.13.3</ecNumber>
    </recommendedName>
</protein>
<keyword evidence="17" id="KW-1185">Reference proteome</keyword>
<dbReference type="OrthoDB" id="9773956at2"/>
<keyword evidence="6" id="KW-0808">Transferase</keyword>